<accession>A0A094QDC3</accession>
<comment type="caution">
    <text evidence="3">The sequence shown here is derived from an EMBL/GenBank/DDBJ whole genome shotgun (WGS) entry which is preliminary data.</text>
</comment>
<evidence type="ECO:0000313" key="3">
    <source>
        <dbReference type="EMBL" id="KGA21392.1"/>
    </source>
</evidence>
<name>A0A094QDC3_9ZZZZ</name>
<feature type="compositionally biased region" description="Low complexity" evidence="2">
    <location>
        <begin position="273"/>
        <end position="283"/>
    </location>
</feature>
<gene>
    <name evidence="3" type="ORF">GM51_2195</name>
</gene>
<evidence type="ECO:0000256" key="2">
    <source>
        <dbReference type="SAM" id="MobiDB-lite"/>
    </source>
</evidence>
<feature type="region of interest" description="Disordered" evidence="2">
    <location>
        <begin position="259"/>
        <end position="286"/>
    </location>
</feature>
<protein>
    <submittedName>
        <fullName evidence="3">Uncharacterized protein</fullName>
    </submittedName>
</protein>
<dbReference type="AlphaFoldDB" id="A0A094QDC3"/>
<feature type="coiled-coil region" evidence="1">
    <location>
        <begin position="287"/>
        <end position="335"/>
    </location>
</feature>
<keyword evidence="1" id="KW-0175">Coiled coil</keyword>
<organism evidence="3">
    <name type="scientific">freshwater metagenome</name>
    <dbReference type="NCBI Taxonomy" id="449393"/>
    <lineage>
        <taxon>unclassified sequences</taxon>
        <taxon>metagenomes</taxon>
        <taxon>ecological metagenomes</taxon>
    </lineage>
</organism>
<evidence type="ECO:0000256" key="1">
    <source>
        <dbReference type="SAM" id="Coils"/>
    </source>
</evidence>
<dbReference type="EMBL" id="JNSL01000007">
    <property type="protein sequence ID" value="KGA21392.1"/>
    <property type="molecule type" value="Genomic_DNA"/>
</dbReference>
<sequence>MITTYALSLTTADCNEEQRIALIDVVSDWMLRHYPLDARGPGTSVRVTRESSDDPVFRMMITESGAASTHVETLTITVVLLSGVLTFDIRIVSTPTTSKVAPYKPKSVPPRVAQLVREVLTTVPTEDANQFITDSVHVANTELDGQNIAAFIDAPSRRLPVIVEIGDYERQSRDLFTIGAGPLVGLAHIFHIASANALRGFESLSRYSLIGPGCVIVQWAGKTEPEIVHIRELPSSSVSRELDRIVRLILDTAARSIASPRVPPPPRTEYDIIDPSSRSSSDDGNFNEDQAIRIELLEASVNELEASMADADRLMAELRDQLEKKGGQVDELILRNVSLEIQAGQTPKVLAVPSMTEALRLAKENCPFLVFHERAIESGSGLEGPEPVSVLQDLVRLNEVARAWMSGEISGTSIKLACRQMGLDFVASISDTARQKYEEDYLIEWRGRAVRAEAHLRRGRKAHLVRIHVFFDDETQQVVVAYIGRHLRDKGSAS</sequence>
<proteinExistence type="predicted"/>
<reference evidence="3" key="1">
    <citation type="submission" date="2014-06" db="EMBL/GenBank/DDBJ databases">
        <title>Key roles for freshwater Actinobacteria revealed by deep metagenomic sequencing.</title>
        <authorList>
            <person name="Ghai R."/>
            <person name="Mizuno C.M."/>
            <person name="Picazo A."/>
            <person name="Camacho A."/>
            <person name="Rodriguez-Valera F."/>
        </authorList>
    </citation>
    <scope>NUCLEOTIDE SEQUENCE</scope>
</reference>